<dbReference type="AlphaFoldDB" id="A0A2G9R508"/>
<protein>
    <submittedName>
        <fullName evidence="2">Uncharacterized protein</fullName>
    </submittedName>
</protein>
<keyword evidence="3" id="KW-1185">Reference proteome</keyword>
<evidence type="ECO:0000313" key="3">
    <source>
        <dbReference type="Proteomes" id="UP000228934"/>
    </source>
</evidence>
<gene>
    <name evidence="2" type="ORF">AB205_0108760</name>
</gene>
<keyword evidence="1" id="KW-0812">Transmembrane</keyword>
<reference evidence="3" key="1">
    <citation type="journal article" date="2017" name="Nat. Commun.">
        <title>The North American bullfrog draft genome provides insight into hormonal regulation of long noncoding RNA.</title>
        <authorList>
            <person name="Hammond S.A."/>
            <person name="Warren R.L."/>
            <person name="Vandervalk B.P."/>
            <person name="Kucuk E."/>
            <person name="Khan H."/>
            <person name="Gibb E.A."/>
            <person name="Pandoh P."/>
            <person name="Kirk H."/>
            <person name="Zhao Y."/>
            <person name="Jones M."/>
            <person name="Mungall A.J."/>
            <person name="Coope R."/>
            <person name="Pleasance S."/>
            <person name="Moore R.A."/>
            <person name="Holt R.A."/>
            <person name="Round J.M."/>
            <person name="Ohora S."/>
            <person name="Walle B.V."/>
            <person name="Veldhoen N."/>
            <person name="Helbing C.C."/>
            <person name="Birol I."/>
        </authorList>
    </citation>
    <scope>NUCLEOTIDE SEQUENCE [LARGE SCALE GENOMIC DNA]</scope>
</reference>
<accession>A0A2G9R508</accession>
<feature type="transmembrane region" description="Helical" evidence="1">
    <location>
        <begin position="6"/>
        <end position="28"/>
    </location>
</feature>
<keyword evidence="1" id="KW-0472">Membrane</keyword>
<organism evidence="2 3">
    <name type="scientific">Aquarana catesbeiana</name>
    <name type="common">American bullfrog</name>
    <name type="synonym">Rana catesbeiana</name>
    <dbReference type="NCBI Taxonomy" id="8400"/>
    <lineage>
        <taxon>Eukaryota</taxon>
        <taxon>Metazoa</taxon>
        <taxon>Chordata</taxon>
        <taxon>Craniata</taxon>
        <taxon>Vertebrata</taxon>
        <taxon>Euteleostomi</taxon>
        <taxon>Amphibia</taxon>
        <taxon>Batrachia</taxon>
        <taxon>Anura</taxon>
        <taxon>Neobatrachia</taxon>
        <taxon>Ranoidea</taxon>
        <taxon>Ranidae</taxon>
        <taxon>Aquarana</taxon>
    </lineage>
</organism>
<dbReference type="Proteomes" id="UP000228934">
    <property type="component" value="Unassembled WGS sequence"/>
</dbReference>
<evidence type="ECO:0000256" key="1">
    <source>
        <dbReference type="SAM" id="Phobius"/>
    </source>
</evidence>
<sequence length="76" mass="9035">MSVFPPVIIHLCLVTGFLVCFLCLVRYLSAKMWPSIWAFILQLRRFWVYTPGCSRGRIWYVPGLTKERLLWAQMVR</sequence>
<dbReference type="EMBL" id="KV973406">
    <property type="protein sequence ID" value="PIO22946.1"/>
    <property type="molecule type" value="Genomic_DNA"/>
</dbReference>
<proteinExistence type="predicted"/>
<keyword evidence="1" id="KW-1133">Transmembrane helix</keyword>
<evidence type="ECO:0000313" key="2">
    <source>
        <dbReference type="EMBL" id="PIO22946.1"/>
    </source>
</evidence>
<name>A0A2G9R508_AQUCT</name>